<keyword evidence="3" id="KW-1185">Reference proteome</keyword>
<organism evidence="2 3">
    <name type="scientific">Cupriavidus metallidurans (strain ATCC 43123 / DSM 2839 / NBRC 102507 / CH34)</name>
    <name type="common">Ralstonia metallidurans</name>
    <dbReference type="NCBI Taxonomy" id="266264"/>
    <lineage>
        <taxon>Bacteria</taxon>
        <taxon>Pseudomonadati</taxon>
        <taxon>Pseudomonadota</taxon>
        <taxon>Betaproteobacteria</taxon>
        <taxon>Burkholderiales</taxon>
        <taxon>Burkholderiaceae</taxon>
        <taxon>Cupriavidus</taxon>
    </lineage>
</organism>
<dbReference type="EMBL" id="CP000352">
    <property type="protein sequence ID" value="ADC45126.1"/>
    <property type="molecule type" value="Genomic_DNA"/>
</dbReference>
<name>D3DXV6_CUPMC</name>
<dbReference type="KEGG" id="rme:Rmet_6518"/>
<dbReference type="AlphaFoldDB" id="D3DXV6"/>
<keyword evidence="1" id="KW-0812">Transmembrane</keyword>
<keyword evidence="1" id="KW-0472">Membrane</keyword>
<dbReference type="Proteomes" id="UP000002429">
    <property type="component" value="Chromosome"/>
</dbReference>
<protein>
    <submittedName>
        <fullName evidence="2">Uncharacterized protein</fullName>
    </submittedName>
</protein>
<gene>
    <name evidence="2" type="ordered locus">Rmet_6518</name>
</gene>
<feature type="transmembrane region" description="Helical" evidence="1">
    <location>
        <begin position="15"/>
        <end position="36"/>
    </location>
</feature>
<evidence type="ECO:0000313" key="2">
    <source>
        <dbReference type="EMBL" id="ADC45126.1"/>
    </source>
</evidence>
<dbReference type="STRING" id="266264.Rmet_6518"/>
<evidence type="ECO:0000313" key="3">
    <source>
        <dbReference type="Proteomes" id="UP000002429"/>
    </source>
</evidence>
<accession>D3DXV6</accession>
<keyword evidence="1" id="KW-1133">Transmembrane helix</keyword>
<reference evidence="3" key="1">
    <citation type="journal article" date="2010" name="PLoS ONE">
        <title>The complete genome sequence of Cupriavidus metallidurans strain CH34, a master survivalist in harsh and anthropogenic environments.</title>
        <authorList>
            <person name="Janssen P.J."/>
            <person name="Van Houdt R."/>
            <person name="Moors H."/>
            <person name="Monsieurs P."/>
            <person name="Morin N."/>
            <person name="Michaux A."/>
            <person name="Benotmane M.A."/>
            <person name="Leys N."/>
            <person name="Vallaeys T."/>
            <person name="Lapidus A."/>
            <person name="Monchy S."/>
            <person name="Medigue C."/>
            <person name="Taghavi S."/>
            <person name="McCorkle S."/>
            <person name="Dunn J."/>
            <person name="van der Lelie D."/>
            <person name="Mergeay M."/>
        </authorList>
    </citation>
    <scope>NUCLEOTIDE SEQUENCE [LARGE SCALE GENOMIC DNA]</scope>
    <source>
        <strain evidence="3">ATCC 43123 / DSM 2839 / NBRC 102507 / CH34</strain>
    </source>
</reference>
<evidence type="ECO:0000256" key="1">
    <source>
        <dbReference type="SAM" id="Phobius"/>
    </source>
</evidence>
<sequence>MSSEKEAPDWGFFHFWRSLAGVLCGAFGVAGCLACVTMRQVVRRVKVFHILPLSWNASARPGGDILAPHP</sequence>
<proteinExistence type="predicted"/>
<dbReference type="PROSITE" id="PS51257">
    <property type="entry name" value="PROKAR_LIPOPROTEIN"/>
    <property type="match status" value="1"/>
</dbReference>
<dbReference type="HOGENOM" id="CLU_2754981_0_0_4"/>